<dbReference type="Gene3D" id="3.30.200.20">
    <property type="entry name" value="Phosphorylase Kinase, domain 1"/>
    <property type="match status" value="1"/>
</dbReference>
<protein>
    <submittedName>
        <fullName evidence="2">Phosphotransferase</fullName>
    </submittedName>
</protein>
<comment type="caution">
    <text evidence="2">The sequence shown here is derived from an EMBL/GenBank/DDBJ whole genome shotgun (WGS) entry which is preliminary data.</text>
</comment>
<name>A0A5C4VKT2_9ACTN</name>
<sequence>MPAAEVPVSTGLVRRLLTEQHPDLAGLDIQVLANGWDNLVCRLGDAYLVRLPRRALAAQLVVNEQRWLPGLAERLPLRIPAPVRTGQPGHGYPWSWSVVPYLPGDIAASTPPADPGDAALALGGFLTALHTPAPVDAPANPARGIPLAGRTTGVMTQLPHLDDPAERAAALRVWERAVAAPEWDGPPMWLHADLHPANILVDHGRVSAVIDFGDITAGDPATDLAVAWMILPASRREDFRRAYGRADDGTWARARGWALALALVFLTHSADNPLMAGIGRRTLDAVLEQ</sequence>
<proteinExistence type="predicted"/>
<evidence type="ECO:0000313" key="3">
    <source>
        <dbReference type="Proteomes" id="UP000312512"/>
    </source>
</evidence>
<dbReference type="Gene3D" id="3.90.1200.10">
    <property type="match status" value="1"/>
</dbReference>
<dbReference type="AlphaFoldDB" id="A0A5C4VKT2"/>
<dbReference type="CDD" id="cd05155">
    <property type="entry name" value="APH_ChoK_like_1"/>
    <property type="match status" value="1"/>
</dbReference>
<reference evidence="2 3" key="1">
    <citation type="submission" date="2019-10" db="EMBL/GenBank/DDBJ databases">
        <title>Nonomuraea sp. nov., isolated from Phyllanthus amarus.</title>
        <authorList>
            <person name="Klykleung N."/>
            <person name="Tanasupawat S."/>
        </authorList>
    </citation>
    <scope>NUCLEOTIDE SEQUENCE [LARGE SCALE GENOMIC DNA]</scope>
    <source>
        <strain evidence="2 3">PA1-10</strain>
    </source>
</reference>
<dbReference type="InterPro" id="IPR011009">
    <property type="entry name" value="Kinase-like_dom_sf"/>
</dbReference>
<dbReference type="SUPFAM" id="SSF56112">
    <property type="entry name" value="Protein kinase-like (PK-like)"/>
    <property type="match status" value="1"/>
</dbReference>
<dbReference type="Pfam" id="PF01636">
    <property type="entry name" value="APH"/>
    <property type="match status" value="1"/>
</dbReference>
<dbReference type="InterPro" id="IPR051678">
    <property type="entry name" value="AGP_Transferase"/>
</dbReference>
<accession>A0A5C4VKT2</accession>
<dbReference type="InterPro" id="IPR002575">
    <property type="entry name" value="Aminoglycoside_PTrfase"/>
</dbReference>
<feature type="domain" description="Aminoglycoside phosphotransferase" evidence="1">
    <location>
        <begin position="28"/>
        <end position="257"/>
    </location>
</feature>
<evidence type="ECO:0000259" key="1">
    <source>
        <dbReference type="Pfam" id="PF01636"/>
    </source>
</evidence>
<keyword evidence="2" id="KW-0808">Transferase</keyword>
<dbReference type="PANTHER" id="PTHR21310:SF42">
    <property type="entry name" value="BIFUNCTIONAL AAC_APH"/>
    <property type="match status" value="1"/>
</dbReference>
<gene>
    <name evidence="2" type="ORF">FH608_031060</name>
</gene>
<dbReference type="OrthoDB" id="9797603at2"/>
<dbReference type="GO" id="GO:0016740">
    <property type="term" value="F:transferase activity"/>
    <property type="evidence" value="ECO:0007669"/>
    <property type="project" value="UniProtKB-KW"/>
</dbReference>
<keyword evidence="3" id="KW-1185">Reference proteome</keyword>
<dbReference type="EMBL" id="VDLX02000013">
    <property type="protein sequence ID" value="KAB8191309.1"/>
    <property type="molecule type" value="Genomic_DNA"/>
</dbReference>
<evidence type="ECO:0000313" key="2">
    <source>
        <dbReference type="EMBL" id="KAB8191309.1"/>
    </source>
</evidence>
<dbReference type="Proteomes" id="UP000312512">
    <property type="component" value="Unassembled WGS sequence"/>
</dbReference>
<dbReference type="PANTHER" id="PTHR21310">
    <property type="entry name" value="AMINOGLYCOSIDE PHOSPHOTRANSFERASE-RELATED-RELATED"/>
    <property type="match status" value="1"/>
</dbReference>
<organism evidence="2 3">
    <name type="scientific">Nonomuraea phyllanthi</name>
    <dbReference type="NCBI Taxonomy" id="2219224"/>
    <lineage>
        <taxon>Bacteria</taxon>
        <taxon>Bacillati</taxon>
        <taxon>Actinomycetota</taxon>
        <taxon>Actinomycetes</taxon>
        <taxon>Streptosporangiales</taxon>
        <taxon>Streptosporangiaceae</taxon>
        <taxon>Nonomuraea</taxon>
    </lineage>
</organism>